<sequence>MSGEKTKERRVKNAENKKHSRCGHTGGRKSATMVEEDMIQKQADPTIPISRTAVWIETHTRKDRSILPSAVELMEKIEEKVEEAKNSENNSDIHPLSIDSDPLTQVLGKNSKGSLPGVCSHVSRRQYEDCLPCHIMILNERTERKITEKNFERLESKVDLCLNMCSKNISQTEAEAIVGSSPPQ</sequence>
<evidence type="ECO:0000256" key="1">
    <source>
        <dbReference type="SAM" id="MobiDB-lite"/>
    </source>
</evidence>
<dbReference type="AlphaFoldDB" id="A0AAX6GGV9"/>
<evidence type="ECO:0000313" key="3">
    <source>
        <dbReference type="Proteomes" id="UP001140949"/>
    </source>
</evidence>
<proteinExistence type="predicted"/>
<reference evidence="2" key="1">
    <citation type="journal article" date="2023" name="GigaByte">
        <title>Genome assembly of the bearded iris, Iris pallida Lam.</title>
        <authorList>
            <person name="Bruccoleri R.E."/>
            <person name="Oakeley E.J."/>
            <person name="Faust A.M.E."/>
            <person name="Altorfer M."/>
            <person name="Dessus-Babus S."/>
            <person name="Burckhardt D."/>
            <person name="Oertli M."/>
            <person name="Naumann U."/>
            <person name="Petersen F."/>
            <person name="Wong J."/>
        </authorList>
    </citation>
    <scope>NUCLEOTIDE SEQUENCE</scope>
    <source>
        <strain evidence="2">GSM-AAB239-AS_SAM_17_03QT</strain>
    </source>
</reference>
<dbReference type="Proteomes" id="UP001140949">
    <property type="component" value="Unassembled WGS sequence"/>
</dbReference>
<comment type="caution">
    <text evidence="2">The sequence shown here is derived from an EMBL/GenBank/DDBJ whole genome shotgun (WGS) entry which is preliminary data.</text>
</comment>
<feature type="compositionally biased region" description="Basic and acidic residues" evidence="1">
    <location>
        <begin position="1"/>
        <end position="17"/>
    </location>
</feature>
<evidence type="ECO:0000313" key="2">
    <source>
        <dbReference type="EMBL" id="KAJ6827763.1"/>
    </source>
</evidence>
<organism evidence="2 3">
    <name type="scientific">Iris pallida</name>
    <name type="common">Sweet iris</name>
    <dbReference type="NCBI Taxonomy" id="29817"/>
    <lineage>
        <taxon>Eukaryota</taxon>
        <taxon>Viridiplantae</taxon>
        <taxon>Streptophyta</taxon>
        <taxon>Embryophyta</taxon>
        <taxon>Tracheophyta</taxon>
        <taxon>Spermatophyta</taxon>
        <taxon>Magnoliopsida</taxon>
        <taxon>Liliopsida</taxon>
        <taxon>Asparagales</taxon>
        <taxon>Iridaceae</taxon>
        <taxon>Iridoideae</taxon>
        <taxon>Irideae</taxon>
        <taxon>Iris</taxon>
    </lineage>
</organism>
<feature type="region of interest" description="Disordered" evidence="1">
    <location>
        <begin position="1"/>
        <end position="32"/>
    </location>
</feature>
<gene>
    <name evidence="2" type="ORF">M6B38_366675</name>
</gene>
<dbReference type="Pfam" id="PF03004">
    <property type="entry name" value="Transposase_24"/>
    <property type="match status" value="1"/>
</dbReference>
<dbReference type="EMBL" id="JANAVB010019872">
    <property type="protein sequence ID" value="KAJ6827763.1"/>
    <property type="molecule type" value="Genomic_DNA"/>
</dbReference>
<accession>A0AAX6GGV9</accession>
<keyword evidence="3" id="KW-1185">Reference proteome</keyword>
<dbReference type="InterPro" id="IPR004252">
    <property type="entry name" value="Probable_transposase_24"/>
</dbReference>
<reference evidence="2" key="2">
    <citation type="submission" date="2023-04" db="EMBL/GenBank/DDBJ databases">
        <authorList>
            <person name="Bruccoleri R.E."/>
            <person name="Oakeley E.J."/>
            <person name="Faust A.-M."/>
            <person name="Dessus-Babus S."/>
            <person name="Altorfer M."/>
            <person name="Burckhardt D."/>
            <person name="Oertli M."/>
            <person name="Naumann U."/>
            <person name="Petersen F."/>
            <person name="Wong J."/>
        </authorList>
    </citation>
    <scope>NUCLEOTIDE SEQUENCE</scope>
    <source>
        <strain evidence="2">GSM-AAB239-AS_SAM_17_03QT</strain>
        <tissue evidence="2">Leaf</tissue>
    </source>
</reference>
<protein>
    <submittedName>
        <fullName evidence="2">Uncharacterized protein</fullName>
    </submittedName>
</protein>
<name>A0AAX6GGV9_IRIPA</name>